<reference evidence="1" key="2">
    <citation type="submission" date="2020-09" db="EMBL/GenBank/DDBJ databases">
        <authorList>
            <person name="Sun Q."/>
            <person name="Kim S."/>
        </authorList>
    </citation>
    <scope>NUCLEOTIDE SEQUENCE</scope>
    <source>
        <strain evidence="1">KCTC 12711</strain>
    </source>
</reference>
<dbReference type="RefSeq" id="WP_229794090.1">
    <property type="nucleotide sequence ID" value="NZ_BMXA01000001.1"/>
</dbReference>
<organism evidence="1 2">
    <name type="scientific">Arenicella chitinivorans</name>
    <dbReference type="NCBI Taxonomy" id="1329800"/>
    <lineage>
        <taxon>Bacteria</taxon>
        <taxon>Pseudomonadati</taxon>
        <taxon>Pseudomonadota</taxon>
        <taxon>Gammaproteobacteria</taxon>
        <taxon>Arenicellales</taxon>
        <taxon>Arenicellaceae</taxon>
        <taxon>Arenicella</taxon>
    </lineage>
</organism>
<proteinExistence type="predicted"/>
<accession>A0A918RIQ6</accession>
<evidence type="ECO:0000313" key="2">
    <source>
        <dbReference type="Proteomes" id="UP000614811"/>
    </source>
</evidence>
<comment type="caution">
    <text evidence="1">The sequence shown here is derived from an EMBL/GenBank/DDBJ whole genome shotgun (WGS) entry which is preliminary data.</text>
</comment>
<keyword evidence="2" id="KW-1185">Reference proteome</keyword>
<name>A0A918RIQ6_9GAMM</name>
<gene>
    <name evidence="1" type="ORF">GCM10008090_04950</name>
</gene>
<dbReference type="Gene3D" id="2.60.40.2970">
    <property type="match status" value="1"/>
</dbReference>
<dbReference type="EMBL" id="BMXA01000001">
    <property type="protein sequence ID" value="GGZ99376.1"/>
    <property type="molecule type" value="Genomic_DNA"/>
</dbReference>
<dbReference type="Proteomes" id="UP000614811">
    <property type="component" value="Unassembled WGS sequence"/>
</dbReference>
<protein>
    <submittedName>
        <fullName evidence="1">Uncharacterized protein</fullName>
    </submittedName>
</protein>
<reference evidence="1" key="1">
    <citation type="journal article" date="2014" name="Int. J. Syst. Evol. Microbiol.">
        <title>Complete genome sequence of Corynebacterium casei LMG S-19264T (=DSM 44701T), isolated from a smear-ripened cheese.</title>
        <authorList>
            <consortium name="US DOE Joint Genome Institute (JGI-PGF)"/>
            <person name="Walter F."/>
            <person name="Albersmeier A."/>
            <person name="Kalinowski J."/>
            <person name="Ruckert C."/>
        </authorList>
    </citation>
    <scope>NUCLEOTIDE SEQUENCE</scope>
    <source>
        <strain evidence="1">KCTC 12711</strain>
    </source>
</reference>
<evidence type="ECO:0000313" key="1">
    <source>
        <dbReference type="EMBL" id="GGZ99376.1"/>
    </source>
</evidence>
<sequence length="140" mass="15604">MQLTLSLNLAELEAGQVVLEAELKNNGQESVELLPWNTPMEATLLGDLYRITHDAAVDAQALPYLGRMVKRAAPEVDDYVVLKAGEVLRNTQRLSEGYSFCANRAYRLEYIGVFVSRDNNVVPTRNNILNFTTGPSFPQC</sequence>
<dbReference type="AlphaFoldDB" id="A0A918RIQ6"/>